<name>A0A9W5WWA5_BABOV</name>
<evidence type="ECO:0000313" key="3">
    <source>
        <dbReference type="EMBL" id="GFE55766.1"/>
    </source>
</evidence>
<keyword evidence="4" id="KW-1185">Reference proteome</keyword>
<dbReference type="Proteomes" id="UP001057455">
    <property type="component" value="Unassembled WGS sequence"/>
</dbReference>
<gene>
    <name evidence="3" type="ORF">BaOVIS_031700</name>
</gene>
<organism evidence="3 4">
    <name type="scientific">Babesia ovis</name>
    <dbReference type="NCBI Taxonomy" id="5869"/>
    <lineage>
        <taxon>Eukaryota</taxon>
        <taxon>Sar</taxon>
        <taxon>Alveolata</taxon>
        <taxon>Apicomplexa</taxon>
        <taxon>Aconoidasida</taxon>
        <taxon>Piroplasmida</taxon>
        <taxon>Babesiidae</taxon>
        <taxon>Babesia</taxon>
    </lineage>
</organism>
<keyword evidence="1" id="KW-0472">Membrane</keyword>
<keyword evidence="2" id="KW-0732">Signal</keyword>
<dbReference type="OrthoDB" id="367248at2759"/>
<sequence>MNHLVLFALISVSFSAASAPPEDSHSNGIHLNIEYPKDDQNGRLNVATGDAAEPSDIKTPVVIIAPKPLLDYERLYKKMMHSPPRENGHEGVERNMLYDKKVAYSDPVSRRQLLFELLRDAEADLAFYRADHSEMELVARNYWSMSFALPLLLLYVLWGKPFVNV</sequence>
<dbReference type="AlphaFoldDB" id="A0A9W5WWA5"/>
<evidence type="ECO:0000313" key="4">
    <source>
        <dbReference type="Proteomes" id="UP001057455"/>
    </source>
</evidence>
<keyword evidence="1" id="KW-1133">Transmembrane helix</keyword>
<feature type="chain" id="PRO_5040947721" evidence="2">
    <location>
        <begin position="19"/>
        <end position="165"/>
    </location>
</feature>
<reference evidence="3" key="1">
    <citation type="submission" date="2019-12" db="EMBL/GenBank/DDBJ databases">
        <title>Genome sequence of Babesia ovis.</title>
        <authorList>
            <person name="Yamagishi J."/>
            <person name="Sevinc F."/>
            <person name="Xuan X."/>
        </authorList>
    </citation>
    <scope>NUCLEOTIDE SEQUENCE</scope>
    <source>
        <strain evidence="3">Selcuk</strain>
    </source>
</reference>
<comment type="caution">
    <text evidence="3">The sequence shown here is derived from an EMBL/GenBank/DDBJ whole genome shotgun (WGS) entry which is preliminary data.</text>
</comment>
<protein>
    <submittedName>
        <fullName evidence="3">Fumarate reductase, putative</fullName>
    </submittedName>
</protein>
<feature type="signal peptide" evidence="2">
    <location>
        <begin position="1"/>
        <end position="18"/>
    </location>
</feature>
<evidence type="ECO:0000256" key="2">
    <source>
        <dbReference type="SAM" id="SignalP"/>
    </source>
</evidence>
<proteinExistence type="predicted"/>
<evidence type="ECO:0000256" key="1">
    <source>
        <dbReference type="SAM" id="Phobius"/>
    </source>
</evidence>
<accession>A0A9W5WWA5</accession>
<feature type="transmembrane region" description="Helical" evidence="1">
    <location>
        <begin position="142"/>
        <end position="158"/>
    </location>
</feature>
<keyword evidence="1" id="KW-0812">Transmembrane</keyword>
<dbReference type="EMBL" id="BLIY01000024">
    <property type="protein sequence ID" value="GFE55766.1"/>
    <property type="molecule type" value="Genomic_DNA"/>
</dbReference>